<evidence type="ECO:0000313" key="4">
    <source>
        <dbReference type="EMBL" id="KDQ49961.1"/>
    </source>
</evidence>
<feature type="signal peptide" evidence="3">
    <location>
        <begin position="1"/>
        <end position="26"/>
    </location>
</feature>
<dbReference type="AlphaFoldDB" id="A0A067PHP1"/>
<feature type="region of interest" description="Disordered" evidence="1">
    <location>
        <begin position="219"/>
        <end position="287"/>
    </location>
</feature>
<keyword evidence="5" id="KW-1185">Reference proteome</keyword>
<feature type="compositionally biased region" description="Polar residues" evidence="1">
    <location>
        <begin position="250"/>
        <end position="267"/>
    </location>
</feature>
<reference evidence="5" key="1">
    <citation type="journal article" date="2014" name="Proc. Natl. Acad. Sci. U.S.A.">
        <title>Extensive sampling of basidiomycete genomes demonstrates inadequacy of the white-rot/brown-rot paradigm for wood decay fungi.</title>
        <authorList>
            <person name="Riley R."/>
            <person name="Salamov A.A."/>
            <person name="Brown D.W."/>
            <person name="Nagy L.G."/>
            <person name="Floudas D."/>
            <person name="Held B.W."/>
            <person name="Levasseur A."/>
            <person name="Lombard V."/>
            <person name="Morin E."/>
            <person name="Otillar R."/>
            <person name="Lindquist E.A."/>
            <person name="Sun H."/>
            <person name="LaButti K.M."/>
            <person name="Schmutz J."/>
            <person name="Jabbour D."/>
            <person name="Luo H."/>
            <person name="Baker S.E."/>
            <person name="Pisabarro A.G."/>
            <person name="Walton J.D."/>
            <person name="Blanchette R.A."/>
            <person name="Henrissat B."/>
            <person name="Martin F."/>
            <person name="Cullen D."/>
            <person name="Hibbett D.S."/>
            <person name="Grigoriev I.V."/>
        </authorList>
    </citation>
    <scope>NUCLEOTIDE SEQUENCE [LARGE SCALE GENOMIC DNA]</scope>
    <source>
        <strain evidence="5">MUCL 33604</strain>
    </source>
</reference>
<protein>
    <submittedName>
        <fullName evidence="4">Uncharacterized protein</fullName>
    </submittedName>
</protein>
<organism evidence="4 5">
    <name type="scientific">Jaapia argillacea MUCL 33604</name>
    <dbReference type="NCBI Taxonomy" id="933084"/>
    <lineage>
        <taxon>Eukaryota</taxon>
        <taxon>Fungi</taxon>
        <taxon>Dikarya</taxon>
        <taxon>Basidiomycota</taxon>
        <taxon>Agaricomycotina</taxon>
        <taxon>Agaricomycetes</taxon>
        <taxon>Agaricomycetidae</taxon>
        <taxon>Jaapiales</taxon>
        <taxon>Jaapiaceae</taxon>
        <taxon>Jaapia</taxon>
    </lineage>
</organism>
<feature type="compositionally biased region" description="Low complexity" evidence="1">
    <location>
        <begin position="277"/>
        <end position="287"/>
    </location>
</feature>
<dbReference type="STRING" id="933084.A0A067PHP1"/>
<dbReference type="OrthoDB" id="3362711at2759"/>
<gene>
    <name evidence="4" type="ORF">JAAARDRAFT_42452</name>
</gene>
<proteinExistence type="predicted"/>
<dbReference type="EMBL" id="KL197769">
    <property type="protein sequence ID" value="KDQ49961.1"/>
    <property type="molecule type" value="Genomic_DNA"/>
</dbReference>
<evidence type="ECO:0000256" key="1">
    <source>
        <dbReference type="SAM" id="MobiDB-lite"/>
    </source>
</evidence>
<keyword evidence="2" id="KW-0472">Membrane</keyword>
<sequence length="287" mass="30392">MDSVFLFARSLLLVASVLPLRAIGQADNVARCNVASPISQNLLGQDDCAIATSLKGICLGDLTPLRPLPFGFVYQGPELAYNTVNPCTCSTVFYTMVSACAWCQGGKIGMYSEWIGNCSTKMDLIGFPGTLPIGTSIPHWAYTDPDATGGTFNASTALLVGGTPETTAIPSRISGAKQSHMGAIVGGVAAGVLVVVVAVMGLVLWIWYKRRQEKVPIMNNPGCPPTPSTMQQPLTPPVTFENSAFYDPTRPTSSNPSYPGSPVQTTYPQSPPPGPVRHPGLPEIYDT</sequence>
<evidence type="ECO:0000256" key="3">
    <source>
        <dbReference type="SAM" id="SignalP"/>
    </source>
</evidence>
<dbReference type="InParanoid" id="A0A067PHP1"/>
<keyword evidence="2" id="KW-0812">Transmembrane</keyword>
<evidence type="ECO:0000256" key="2">
    <source>
        <dbReference type="SAM" id="Phobius"/>
    </source>
</evidence>
<keyword evidence="2" id="KW-1133">Transmembrane helix</keyword>
<feature type="chain" id="PRO_5001647529" evidence="3">
    <location>
        <begin position="27"/>
        <end position="287"/>
    </location>
</feature>
<dbReference type="Proteomes" id="UP000027265">
    <property type="component" value="Unassembled WGS sequence"/>
</dbReference>
<keyword evidence="3" id="KW-0732">Signal</keyword>
<accession>A0A067PHP1</accession>
<feature type="transmembrane region" description="Helical" evidence="2">
    <location>
        <begin position="181"/>
        <end position="208"/>
    </location>
</feature>
<name>A0A067PHP1_9AGAM</name>
<evidence type="ECO:0000313" key="5">
    <source>
        <dbReference type="Proteomes" id="UP000027265"/>
    </source>
</evidence>
<dbReference type="HOGENOM" id="CLU_053888_2_0_1"/>